<dbReference type="InterPro" id="IPR023393">
    <property type="entry name" value="START-like_dom_sf"/>
</dbReference>
<evidence type="ECO:0000313" key="4">
    <source>
        <dbReference type="Proteomes" id="UP001174908"/>
    </source>
</evidence>
<sequence length="168" mass="19265">MKAELQFDFVVGDDKRTLVIKREFAAKRQLVWDCHTKSELLDQWFAPKPLTAKTKFMDFKEGGHWLYAMVEPNGTEYWGRTDFQTIHPIDNYTALDGFCDSNGTLNPELPRAEWDVTFSDLGAHTLVQTVARYASPQALEQVMQMGMKDGMTSTMERLDELLLVIAPR</sequence>
<dbReference type="InterPro" id="IPR013538">
    <property type="entry name" value="ASHA1/2-like_C"/>
</dbReference>
<comment type="similarity">
    <text evidence="1">Belongs to the AHA1 family.</text>
</comment>
<dbReference type="EMBL" id="JASZYV010000001">
    <property type="protein sequence ID" value="MDM0044519.1"/>
    <property type="molecule type" value="Genomic_DNA"/>
</dbReference>
<dbReference type="Pfam" id="PF08327">
    <property type="entry name" value="AHSA1"/>
    <property type="match status" value="1"/>
</dbReference>
<organism evidence="3 4">
    <name type="scientific">Variovorax dokdonensis</name>
    <dbReference type="NCBI Taxonomy" id="344883"/>
    <lineage>
        <taxon>Bacteria</taxon>
        <taxon>Pseudomonadati</taxon>
        <taxon>Pseudomonadota</taxon>
        <taxon>Betaproteobacteria</taxon>
        <taxon>Burkholderiales</taxon>
        <taxon>Comamonadaceae</taxon>
        <taxon>Variovorax</taxon>
    </lineage>
</organism>
<evidence type="ECO:0000313" key="3">
    <source>
        <dbReference type="EMBL" id="MDM0044519.1"/>
    </source>
</evidence>
<accession>A0ABT7N994</accession>
<evidence type="ECO:0000256" key="1">
    <source>
        <dbReference type="ARBA" id="ARBA00006817"/>
    </source>
</evidence>
<name>A0ABT7N994_9BURK</name>
<gene>
    <name evidence="3" type="ORF">QTH91_08515</name>
</gene>
<dbReference type="RefSeq" id="WP_286659550.1">
    <property type="nucleotide sequence ID" value="NZ_JASZYV010000001.1"/>
</dbReference>
<dbReference type="Gene3D" id="3.30.530.20">
    <property type="match status" value="1"/>
</dbReference>
<evidence type="ECO:0000259" key="2">
    <source>
        <dbReference type="Pfam" id="PF08327"/>
    </source>
</evidence>
<protein>
    <submittedName>
        <fullName evidence="3">SRPBCC domain-containing protein</fullName>
    </submittedName>
</protein>
<dbReference type="Proteomes" id="UP001174908">
    <property type="component" value="Unassembled WGS sequence"/>
</dbReference>
<dbReference type="SUPFAM" id="SSF55961">
    <property type="entry name" value="Bet v1-like"/>
    <property type="match status" value="1"/>
</dbReference>
<comment type="caution">
    <text evidence="3">The sequence shown here is derived from an EMBL/GenBank/DDBJ whole genome shotgun (WGS) entry which is preliminary data.</text>
</comment>
<proteinExistence type="inferred from homology"/>
<keyword evidence="4" id="KW-1185">Reference proteome</keyword>
<reference evidence="3" key="1">
    <citation type="submission" date="2023-06" db="EMBL/GenBank/DDBJ databases">
        <authorList>
            <person name="Jiang Y."/>
            <person name="Liu Q."/>
        </authorList>
    </citation>
    <scope>NUCLEOTIDE SEQUENCE</scope>
    <source>
        <strain evidence="3">CGMCC 1.12089</strain>
    </source>
</reference>
<feature type="domain" description="Activator of Hsp90 ATPase homologue 1/2-like C-terminal" evidence="2">
    <location>
        <begin position="26"/>
        <end position="162"/>
    </location>
</feature>